<evidence type="ECO:0000313" key="4">
    <source>
        <dbReference type="Proteomes" id="UP000694382"/>
    </source>
</evidence>
<evidence type="ECO:0000256" key="2">
    <source>
        <dbReference type="SAM" id="MobiDB-lite"/>
    </source>
</evidence>
<keyword evidence="1" id="KW-0175">Coiled coil</keyword>
<dbReference type="PROSITE" id="PS50105">
    <property type="entry name" value="SAM_DOMAIN"/>
    <property type="match status" value="1"/>
</dbReference>
<dbReference type="FunFam" id="3.80.10.10:FF:000174">
    <property type="entry name" value="E3 ubiquitin-protein ligase LRSAM1 isoform 1"/>
    <property type="match status" value="1"/>
</dbReference>
<feature type="region of interest" description="Disordered" evidence="2">
    <location>
        <begin position="641"/>
        <end position="678"/>
    </location>
</feature>
<dbReference type="Pfam" id="PF13855">
    <property type="entry name" value="LRR_8"/>
    <property type="match status" value="1"/>
</dbReference>
<feature type="region of interest" description="Disordered" evidence="2">
    <location>
        <begin position="691"/>
        <end position="724"/>
    </location>
</feature>
<dbReference type="SMART" id="SM00364">
    <property type="entry name" value="LRR_BAC"/>
    <property type="match status" value="4"/>
</dbReference>
<dbReference type="GO" id="GO:0005737">
    <property type="term" value="C:cytoplasm"/>
    <property type="evidence" value="ECO:0007669"/>
    <property type="project" value="TreeGrafter"/>
</dbReference>
<evidence type="ECO:0000256" key="1">
    <source>
        <dbReference type="SAM" id="Coils"/>
    </source>
</evidence>
<dbReference type="Ensembl" id="ENSCPVT00000027484.1">
    <property type="protein sequence ID" value="ENSCPVP00000027383.1"/>
    <property type="gene ID" value="ENSCPVG00000015755.2"/>
</dbReference>
<protein>
    <submittedName>
        <fullName evidence="3">Leucine rich repeat and sterile alpha motif containing 1</fullName>
    </submittedName>
</protein>
<organism evidence="3 4">
    <name type="scientific">Geospiza parvula</name>
    <name type="common">Small tree-finch</name>
    <name type="synonym">Camarhynchus parvulus</name>
    <dbReference type="NCBI Taxonomy" id="87175"/>
    <lineage>
        <taxon>Eukaryota</taxon>
        <taxon>Metazoa</taxon>
        <taxon>Chordata</taxon>
        <taxon>Craniata</taxon>
        <taxon>Vertebrata</taxon>
        <taxon>Euteleostomi</taxon>
        <taxon>Archelosauria</taxon>
        <taxon>Archosauria</taxon>
        <taxon>Dinosauria</taxon>
        <taxon>Saurischia</taxon>
        <taxon>Theropoda</taxon>
        <taxon>Coelurosauria</taxon>
        <taxon>Aves</taxon>
        <taxon>Neognathae</taxon>
        <taxon>Neoaves</taxon>
        <taxon>Telluraves</taxon>
        <taxon>Australaves</taxon>
        <taxon>Passeriformes</taxon>
        <taxon>Thraupidae</taxon>
        <taxon>Camarhynchus</taxon>
    </lineage>
</organism>
<dbReference type="SMART" id="SM00369">
    <property type="entry name" value="LRR_TYP"/>
    <property type="match status" value="4"/>
</dbReference>
<dbReference type="InterPro" id="IPR032675">
    <property type="entry name" value="LRR_dom_sf"/>
</dbReference>
<reference evidence="3" key="1">
    <citation type="submission" date="2020-02" db="EMBL/GenBank/DDBJ databases">
        <authorList>
            <person name="Enbody D E."/>
            <person name="Pettersson E M."/>
        </authorList>
    </citation>
    <scope>NUCLEOTIDE SEQUENCE [LARGE SCALE GENOMIC DNA]</scope>
</reference>
<dbReference type="Pfam" id="PF00536">
    <property type="entry name" value="SAM_1"/>
    <property type="match status" value="1"/>
</dbReference>
<accession>A0A8U8CAD4</accession>
<dbReference type="InterPro" id="IPR001611">
    <property type="entry name" value="Leu-rich_rpt"/>
</dbReference>
<dbReference type="PROSITE" id="PS51450">
    <property type="entry name" value="LRR"/>
    <property type="match status" value="1"/>
</dbReference>
<keyword evidence="4" id="KW-1185">Reference proteome</keyword>
<reference evidence="3" key="2">
    <citation type="submission" date="2025-08" db="UniProtKB">
        <authorList>
            <consortium name="Ensembl"/>
        </authorList>
    </citation>
    <scope>IDENTIFICATION</scope>
</reference>
<name>A0A8U8CAD4_GEOPR</name>
<feature type="coiled-coil region" evidence="1">
    <location>
        <begin position="468"/>
        <end position="546"/>
    </location>
</feature>
<feature type="compositionally biased region" description="Low complexity" evidence="2">
    <location>
        <begin position="704"/>
        <end position="718"/>
    </location>
</feature>
<dbReference type="AlphaFoldDB" id="A0A8U8CAD4"/>
<dbReference type="Gene3D" id="1.10.150.50">
    <property type="entry name" value="Transcription Factor, Ets-1"/>
    <property type="match status" value="1"/>
</dbReference>
<dbReference type="SMART" id="SM00454">
    <property type="entry name" value="SAM"/>
    <property type="match status" value="1"/>
</dbReference>
<dbReference type="Gene3D" id="3.80.10.10">
    <property type="entry name" value="Ribonuclease Inhibitor"/>
    <property type="match status" value="2"/>
</dbReference>
<reference evidence="3" key="3">
    <citation type="submission" date="2025-09" db="UniProtKB">
        <authorList>
            <consortium name="Ensembl"/>
        </authorList>
    </citation>
    <scope>IDENTIFICATION</scope>
</reference>
<feature type="compositionally biased region" description="Pro residues" evidence="2">
    <location>
        <begin position="650"/>
        <end position="669"/>
    </location>
</feature>
<dbReference type="InterPro" id="IPR001660">
    <property type="entry name" value="SAM"/>
</dbReference>
<dbReference type="PANTHER" id="PTHR48051:SF47">
    <property type="entry name" value="LEUCINE RICH REPEAT AND STERILE ALPHA MOTIF CONTAINING 1"/>
    <property type="match status" value="1"/>
</dbReference>
<proteinExistence type="predicted"/>
<dbReference type="PANTHER" id="PTHR48051">
    <property type="match status" value="1"/>
</dbReference>
<dbReference type="SUPFAM" id="SSF47769">
    <property type="entry name" value="SAM/Pointed domain"/>
    <property type="match status" value="1"/>
</dbReference>
<evidence type="ECO:0000313" key="3">
    <source>
        <dbReference type="Ensembl" id="ENSCPVP00000027383.1"/>
    </source>
</evidence>
<dbReference type="InterPro" id="IPR013761">
    <property type="entry name" value="SAM/pointed_sf"/>
</dbReference>
<dbReference type="SUPFAM" id="SSF52058">
    <property type="entry name" value="L domain-like"/>
    <property type="match status" value="1"/>
</dbReference>
<gene>
    <name evidence="3" type="primary">LRSAM1</name>
</gene>
<dbReference type="Proteomes" id="UP000694382">
    <property type="component" value="Chromosome 17"/>
</dbReference>
<dbReference type="InterPro" id="IPR003591">
    <property type="entry name" value="Leu-rich_rpt_typical-subtyp"/>
</dbReference>
<dbReference type="InterPro" id="IPR050216">
    <property type="entry name" value="LRR_domain-containing"/>
</dbReference>
<sequence length="839" mass="93191">MPLFSRKKKPSEDARKRLEYQMCLAKEAGADDTLDISRCELSEVPYGAFATCKVLQKKVLIIHTNNLTSLVPKSCNLLSLITLKVLDLHDNQLASLPADIGQLTALQVLNLERNLLKSLPQSIGDLAQLQVLNVKGNQLRALPGSVSGLRSLRALDVSGNELQELPRGLAHARSLQTLTLDASAMTYPPPDICSAGTEAIQQFLCKECGIAYYPPSQHLLPTLESDGGGTSVDGVDRTVEKYLEEESEWQNKFLDYEKRKERKTQEKLEFERRLNVGQREQALLVQQLNSHKDGILQTVREEQQRLEQGLSKHQRCLEEERLKLLQQLKDTEQGIASRIQKLLEDNQRQKRSSDILKSLENERIRMEQLMAITQEETEQLRRREVASAMQQMLAETYKNKLLQTTSESRRQDLVSQACSSLAEMDQKFQQILAWQQLDQNKAVSEILQQVEMQKTAFEALQVKKDLMHRQIRNQIKLIETELLQLTQLEVKRQELDTETLQEAVTEQRRALGCLLQQLLKEKKQREEELQQILLEMEAKSETKQENYWLIQYQRLLNQKPLSLKLQEKGLEQQLVTLLLELSAEQYMPIFAHHRMSLETLSTMSASDLEKLGVTEAGLQHAILRRAREILAVATTIPELPRAEESAVPAGPEPSAPLEEPPGPAAPTAPPLQGDERKSECVVCMEQEVRAGTARDGAGRGGRAGSSAAPALPGPGSARCSSRQLPGTAGLGTAAGMGERRAGMDRALCGLGQELAELPHRPWAALTGLLCSAQPRRVLPRVPSRPAPCPMVSVLPSVPSCPAPCPMVSCPVSHGVLLGTALPPHTQGGRRSGCGALSPL</sequence>